<name>A0ABT2UP07_9BACL</name>
<proteinExistence type="predicted"/>
<reference evidence="1 2" key="1">
    <citation type="submission" date="2022-09" db="EMBL/GenBank/DDBJ databases">
        <authorList>
            <person name="Han X.L."/>
            <person name="Wang Q."/>
            <person name="Lu T."/>
        </authorList>
    </citation>
    <scope>NUCLEOTIDE SEQUENCE [LARGE SCALE GENOMIC DNA]</scope>
    <source>
        <strain evidence="1 2">WQ 127069</strain>
    </source>
</reference>
<dbReference type="RefSeq" id="WP_262687212.1">
    <property type="nucleotide sequence ID" value="NZ_JAOQIO010000103.1"/>
</dbReference>
<evidence type="ECO:0000313" key="2">
    <source>
        <dbReference type="Proteomes" id="UP001652445"/>
    </source>
</evidence>
<dbReference type="Proteomes" id="UP001652445">
    <property type="component" value="Unassembled WGS sequence"/>
</dbReference>
<gene>
    <name evidence="1" type="ORF">OB236_30145</name>
</gene>
<keyword evidence="2" id="KW-1185">Reference proteome</keyword>
<accession>A0ABT2UP07</accession>
<evidence type="ECO:0000313" key="1">
    <source>
        <dbReference type="EMBL" id="MCU6796393.1"/>
    </source>
</evidence>
<comment type="caution">
    <text evidence="1">The sequence shown here is derived from an EMBL/GenBank/DDBJ whole genome shotgun (WGS) entry which is preliminary data.</text>
</comment>
<sequence length="116" mass="13498">MSELIHKTLLIKHVTSRMLLDSRVRGNAFNLSACDKGWQLIVEDVNADLMQTIQTELAELNLFYFEETEEDQGRSIRKWWLYDTVLPELVTDEAARRLTLVVNTRTGYSNEHVSKQ</sequence>
<dbReference type="EMBL" id="JAOQIO010000103">
    <property type="protein sequence ID" value="MCU6796393.1"/>
    <property type="molecule type" value="Genomic_DNA"/>
</dbReference>
<protein>
    <submittedName>
        <fullName evidence="1">Uncharacterized protein</fullName>
    </submittedName>
</protein>
<organism evidence="1 2">
    <name type="scientific">Paenibacillus baimaensis</name>
    <dbReference type="NCBI Taxonomy" id="2982185"/>
    <lineage>
        <taxon>Bacteria</taxon>
        <taxon>Bacillati</taxon>
        <taxon>Bacillota</taxon>
        <taxon>Bacilli</taxon>
        <taxon>Bacillales</taxon>
        <taxon>Paenibacillaceae</taxon>
        <taxon>Paenibacillus</taxon>
    </lineage>
</organism>